<organism evidence="2 3">
    <name type="scientific">Smittium culicis</name>
    <dbReference type="NCBI Taxonomy" id="133412"/>
    <lineage>
        <taxon>Eukaryota</taxon>
        <taxon>Fungi</taxon>
        <taxon>Fungi incertae sedis</taxon>
        <taxon>Zoopagomycota</taxon>
        <taxon>Kickxellomycotina</taxon>
        <taxon>Harpellomycetes</taxon>
        <taxon>Harpellales</taxon>
        <taxon>Legeriomycetaceae</taxon>
        <taxon>Smittium</taxon>
    </lineage>
</organism>
<feature type="non-terminal residue" evidence="2">
    <location>
        <position position="581"/>
    </location>
</feature>
<dbReference type="InterPro" id="IPR033228">
    <property type="entry name" value="SZT2"/>
</dbReference>
<dbReference type="AlphaFoldDB" id="A0A1R1XFM1"/>
<dbReference type="OrthoDB" id="43547at2759"/>
<sequence>MEYTQKPKKFSKRDKRTPRDKAKKTPIAQVIILEKPHNIYFNKADHIIWCLENYLKKQTLSSIKRKRLEVVDIIFERPIPNFLQRLSNESSINPDEQNSNKKKKTESSYKLPEIRSQEFIQENIVDSLVTKHEKYLNEELDFIFTEDTYFYFIEEKYKYVFVIDVSDSMFSLDIETGKPLIDIAIETLEKTLNALIQSFTLNSSLYRKTFNFEPAICVSIIAFYGSISKYDYPEFKSYFNSIPDFKTYFNIDGMSEHVLSPCFKTILHSKYISSGKVSELIQSVSLDVKEYSRIIRKAKSHIYESRKKKENSSNIEILLNLDESFYEFPPLYELLEVAKYVLKLLPHLYSPGFMLITDGVIEPSFRTSDSLNSSGWFVNSNVKCSVIQVGSNNGFDPMVSLGNVVNNEFLRFVSEALSGDFFYSTDLPSYVIHGQINFFHEHFLVSRISLSNQLFKNRLRAIQTGLPRIGDIPREWLNTHPERPQRNLNNLATSFPWGEFSVSPDVETVIARYREYQMPVGLGIIIQARMKEGFVLSEIKCRPLAQSSYSNMQANDPHIEKNAVSVGEQIELIFLLRWFPN</sequence>
<evidence type="ECO:0000256" key="1">
    <source>
        <dbReference type="SAM" id="MobiDB-lite"/>
    </source>
</evidence>
<keyword evidence="3" id="KW-1185">Reference proteome</keyword>
<accession>A0A1R1XFM1</accession>
<evidence type="ECO:0000313" key="3">
    <source>
        <dbReference type="Proteomes" id="UP000187429"/>
    </source>
</evidence>
<proteinExistence type="predicted"/>
<gene>
    <name evidence="2" type="ORF">AYI69_g9013</name>
</gene>
<reference evidence="3" key="1">
    <citation type="submission" date="2017-01" db="EMBL/GenBank/DDBJ databases">
        <authorList>
            <person name="Wang Y."/>
            <person name="White M."/>
            <person name="Kvist S."/>
            <person name="Moncalvo J.-M."/>
        </authorList>
    </citation>
    <scope>NUCLEOTIDE SEQUENCE [LARGE SCALE GENOMIC DNA]</scope>
    <source>
        <strain evidence="3">ID-206-W2</strain>
    </source>
</reference>
<feature type="region of interest" description="Disordered" evidence="1">
    <location>
        <begin position="1"/>
        <end position="23"/>
    </location>
</feature>
<dbReference type="PANTHER" id="PTHR14918:SF3">
    <property type="entry name" value="KICSTOR COMPLEX PROTEIN SZT2"/>
    <property type="match status" value="1"/>
</dbReference>
<evidence type="ECO:0000313" key="2">
    <source>
        <dbReference type="EMBL" id="OMJ13420.1"/>
    </source>
</evidence>
<feature type="region of interest" description="Disordered" evidence="1">
    <location>
        <begin position="86"/>
        <end position="108"/>
    </location>
</feature>
<dbReference type="EMBL" id="LSSM01005085">
    <property type="protein sequence ID" value="OMJ13420.1"/>
    <property type="molecule type" value="Genomic_DNA"/>
</dbReference>
<name>A0A1R1XFM1_9FUNG</name>
<dbReference type="Proteomes" id="UP000187429">
    <property type="component" value="Unassembled WGS sequence"/>
</dbReference>
<dbReference type="PANTHER" id="PTHR14918">
    <property type="entry name" value="KICSTOR COMPLEX PROTEIN SZT2"/>
    <property type="match status" value="1"/>
</dbReference>
<dbReference type="GO" id="GO:0005777">
    <property type="term" value="C:peroxisome"/>
    <property type="evidence" value="ECO:0007669"/>
    <property type="project" value="InterPro"/>
</dbReference>
<comment type="caution">
    <text evidence="2">The sequence shown here is derived from an EMBL/GenBank/DDBJ whole genome shotgun (WGS) entry which is preliminary data.</text>
</comment>
<feature type="compositionally biased region" description="Polar residues" evidence="1">
    <location>
        <begin position="86"/>
        <end position="97"/>
    </location>
</feature>
<protein>
    <submittedName>
        <fullName evidence="2">Uncharacterized protein</fullName>
    </submittedName>
</protein>